<dbReference type="InterPro" id="IPR016181">
    <property type="entry name" value="Acyl_CoA_acyltransferase"/>
</dbReference>
<keyword evidence="1" id="KW-0808">Transferase</keyword>
<dbReference type="InterPro" id="IPR056935">
    <property type="entry name" value="Rv0428c-like_C"/>
</dbReference>
<evidence type="ECO:0000313" key="4">
    <source>
        <dbReference type="EMBL" id="GII54858.1"/>
    </source>
</evidence>
<organism evidence="4 5">
    <name type="scientific">Planotetraspora thailandica</name>
    <dbReference type="NCBI Taxonomy" id="487172"/>
    <lineage>
        <taxon>Bacteria</taxon>
        <taxon>Bacillati</taxon>
        <taxon>Actinomycetota</taxon>
        <taxon>Actinomycetes</taxon>
        <taxon>Streptosporangiales</taxon>
        <taxon>Streptosporangiaceae</taxon>
        <taxon>Planotetraspora</taxon>
    </lineage>
</organism>
<name>A0A8J3XYR3_9ACTN</name>
<evidence type="ECO:0000256" key="2">
    <source>
        <dbReference type="ARBA" id="ARBA00023315"/>
    </source>
</evidence>
<dbReference type="SUPFAM" id="SSF55729">
    <property type="entry name" value="Acyl-CoA N-acyltransferases (Nat)"/>
    <property type="match status" value="1"/>
</dbReference>
<evidence type="ECO:0000256" key="1">
    <source>
        <dbReference type="ARBA" id="ARBA00022679"/>
    </source>
</evidence>
<dbReference type="PROSITE" id="PS51186">
    <property type="entry name" value="GNAT"/>
    <property type="match status" value="1"/>
</dbReference>
<dbReference type="Pfam" id="PF24553">
    <property type="entry name" value="Rv0428c_C"/>
    <property type="match status" value="1"/>
</dbReference>
<protein>
    <submittedName>
        <fullName evidence="4">Acetyltransferase</fullName>
    </submittedName>
</protein>
<evidence type="ECO:0000313" key="5">
    <source>
        <dbReference type="Proteomes" id="UP000605992"/>
    </source>
</evidence>
<comment type="caution">
    <text evidence="4">The sequence shown here is derived from an EMBL/GenBank/DDBJ whole genome shotgun (WGS) entry which is preliminary data.</text>
</comment>
<gene>
    <name evidence="4" type="ORF">Pth03_32470</name>
</gene>
<dbReference type="CDD" id="cd04301">
    <property type="entry name" value="NAT_SF"/>
    <property type="match status" value="1"/>
</dbReference>
<keyword evidence="2" id="KW-0012">Acyltransferase</keyword>
<dbReference type="PANTHER" id="PTHR43420:SF12">
    <property type="entry name" value="N-ACETYLTRANSFERASE DOMAIN-CONTAINING PROTEIN"/>
    <property type="match status" value="1"/>
</dbReference>
<dbReference type="InterPro" id="IPR050680">
    <property type="entry name" value="YpeA/RimI_acetyltransf"/>
</dbReference>
<dbReference type="EMBL" id="BOOR01000021">
    <property type="protein sequence ID" value="GII54858.1"/>
    <property type="molecule type" value="Genomic_DNA"/>
</dbReference>
<dbReference type="RefSeq" id="WP_203945057.1">
    <property type="nucleotide sequence ID" value="NZ_BOOR01000021.1"/>
</dbReference>
<sequence length="245" mass="26411">MDQGISLFDRLVDEAWPAAHRTEWGNWAFRHAGGVTKRANSVLPLGEPDDLSRAVDEAEAFYARLGGPCVFSIGGGAPAGLDAELESRGYRLVDPTLVMTAPATAGSGRPAEAQIEHAPSQRWLDTWWEVDGGRHPDGGEITAKEWAARILRGVEAGYASQERASAVGRAVPQGEWLGIYCMAVLPAARRRGLGGSVLRTMLAWGGEQGASHAYLVVTERNAGARALYESEGFGVVARYHYRVRP</sequence>
<proteinExistence type="predicted"/>
<dbReference type="AlphaFoldDB" id="A0A8J3XYR3"/>
<dbReference type="PANTHER" id="PTHR43420">
    <property type="entry name" value="ACETYLTRANSFERASE"/>
    <property type="match status" value="1"/>
</dbReference>
<accession>A0A8J3XYR3</accession>
<feature type="domain" description="N-acetyltransferase" evidence="3">
    <location>
        <begin position="113"/>
        <end position="245"/>
    </location>
</feature>
<dbReference type="GO" id="GO:0016747">
    <property type="term" value="F:acyltransferase activity, transferring groups other than amino-acyl groups"/>
    <property type="evidence" value="ECO:0007669"/>
    <property type="project" value="InterPro"/>
</dbReference>
<dbReference type="Proteomes" id="UP000605992">
    <property type="component" value="Unassembled WGS sequence"/>
</dbReference>
<dbReference type="Gene3D" id="3.40.630.30">
    <property type="match status" value="1"/>
</dbReference>
<keyword evidence="5" id="KW-1185">Reference proteome</keyword>
<dbReference type="InterPro" id="IPR000182">
    <property type="entry name" value="GNAT_dom"/>
</dbReference>
<reference evidence="4" key="1">
    <citation type="submission" date="2021-01" db="EMBL/GenBank/DDBJ databases">
        <title>Whole genome shotgun sequence of Planotetraspora thailandica NBRC 104271.</title>
        <authorList>
            <person name="Komaki H."/>
            <person name="Tamura T."/>
        </authorList>
    </citation>
    <scope>NUCLEOTIDE SEQUENCE</scope>
    <source>
        <strain evidence="4">NBRC 104271</strain>
    </source>
</reference>
<evidence type="ECO:0000259" key="3">
    <source>
        <dbReference type="PROSITE" id="PS51186"/>
    </source>
</evidence>